<evidence type="ECO:0000313" key="3">
    <source>
        <dbReference type="Proteomes" id="UP000509222"/>
    </source>
</evidence>
<dbReference type="RefSeq" id="WP_176294419.1">
    <property type="nucleotide sequence ID" value="NZ_CP051177.1"/>
</dbReference>
<dbReference type="EMBL" id="CP051177">
    <property type="protein sequence ID" value="QKX50673.1"/>
    <property type="molecule type" value="Genomic_DNA"/>
</dbReference>
<keyword evidence="3" id="KW-1185">Reference proteome</keyword>
<feature type="transmembrane region" description="Helical" evidence="1">
    <location>
        <begin position="159"/>
        <end position="183"/>
    </location>
</feature>
<evidence type="ECO:0000313" key="2">
    <source>
        <dbReference type="EMBL" id="QKX50673.1"/>
    </source>
</evidence>
<dbReference type="Pfam" id="PF12730">
    <property type="entry name" value="ABC2_membrane_4"/>
    <property type="match status" value="1"/>
</dbReference>
<protein>
    <submittedName>
        <fullName evidence="2">ABC transporter permease subunit</fullName>
    </submittedName>
</protein>
<keyword evidence="1" id="KW-0472">Membrane</keyword>
<keyword evidence="1" id="KW-1133">Transmembrane helix</keyword>
<feature type="transmembrane region" description="Helical" evidence="1">
    <location>
        <begin position="232"/>
        <end position="255"/>
    </location>
</feature>
<dbReference type="PANTHER" id="PTHR37305:SF1">
    <property type="entry name" value="MEMBRANE PROTEIN"/>
    <property type="match status" value="1"/>
</dbReference>
<reference evidence="2 3" key="1">
    <citation type="submission" date="2020-04" db="EMBL/GenBank/DDBJ databases">
        <authorList>
            <person name="Pajer P."/>
            <person name="Broz P."/>
        </authorList>
    </citation>
    <scope>NUCLEOTIDE SEQUENCE [LARGE SCALE GENOMIC DNA]</scope>
    <source>
        <strain evidence="3">NRL-ATB46093</strain>
    </source>
</reference>
<evidence type="ECO:0000256" key="1">
    <source>
        <dbReference type="SAM" id="Phobius"/>
    </source>
</evidence>
<sequence>MNNLLTAFWIENLKVRKSKMIWVTLAAFTVAPLMGGFFMFILKNPGLAERSGLVGDKAQILGEANWPAYFSMLAQIIAVGGILVFGFVTSWVFGRESTDRTLKDLLALPYRRTTIAAAKFLTVFFTTLLLSVHVTVLGILIGFFIGLPGWSASGLIDGLILLLVTTLLTIALSTPAAFVACWGKGYLAPLGFVIFMVVVAQVVAAIGYGQYFPWAVPALFSGIAGDEPTLPWSSLLLVLVTSLAGVGAAFSWWLWADHQ</sequence>
<reference evidence="3" key="2">
    <citation type="submission" date="2020-06" db="EMBL/GenBank/DDBJ databases">
        <title>Isolation of Planomicrobium glaciei.</title>
        <authorList>
            <person name="Malisova L."/>
            <person name="Safrankova R."/>
            <person name="Jakubu V."/>
            <person name="Spanelova P."/>
        </authorList>
    </citation>
    <scope>NUCLEOTIDE SEQUENCE [LARGE SCALE GENOMIC DNA]</scope>
    <source>
        <strain evidence="3">NRL-ATB46093</strain>
    </source>
</reference>
<dbReference type="AlphaFoldDB" id="A0A7H8QBQ2"/>
<feature type="transmembrane region" description="Helical" evidence="1">
    <location>
        <begin position="120"/>
        <end position="147"/>
    </location>
</feature>
<gene>
    <name evidence="2" type="ORF">HF394_08810</name>
</gene>
<name>A0A7H8QBQ2_9BACL</name>
<dbReference type="PANTHER" id="PTHR37305">
    <property type="entry name" value="INTEGRAL MEMBRANE PROTEIN-RELATED"/>
    <property type="match status" value="1"/>
</dbReference>
<feature type="transmembrane region" description="Helical" evidence="1">
    <location>
        <begin position="72"/>
        <end position="93"/>
    </location>
</feature>
<feature type="transmembrane region" description="Helical" evidence="1">
    <location>
        <begin position="21"/>
        <end position="42"/>
    </location>
</feature>
<proteinExistence type="predicted"/>
<accession>A0A7H8QBQ2</accession>
<feature type="transmembrane region" description="Helical" evidence="1">
    <location>
        <begin position="190"/>
        <end position="212"/>
    </location>
</feature>
<organism evidence="2 3">
    <name type="scientific">Planococcus glaciei</name>
    <dbReference type="NCBI Taxonomy" id="459472"/>
    <lineage>
        <taxon>Bacteria</taxon>
        <taxon>Bacillati</taxon>
        <taxon>Bacillota</taxon>
        <taxon>Bacilli</taxon>
        <taxon>Bacillales</taxon>
        <taxon>Caryophanaceae</taxon>
        <taxon>Planococcus</taxon>
    </lineage>
</organism>
<dbReference type="Proteomes" id="UP000509222">
    <property type="component" value="Chromosome"/>
</dbReference>
<keyword evidence="1" id="KW-0812">Transmembrane</keyword>